<feature type="region of interest" description="Disordered" evidence="1">
    <location>
        <begin position="178"/>
        <end position="219"/>
    </location>
</feature>
<protein>
    <submittedName>
        <fullName evidence="3">CGNR zinc finger domain-containing protein</fullName>
    </submittedName>
</protein>
<dbReference type="InterPro" id="IPR023286">
    <property type="entry name" value="ABATE_dom_sf"/>
</dbReference>
<evidence type="ECO:0000259" key="2">
    <source>
        <dbReference type="Pfam" id="PF11706"/>
    </source>
</evidence>
<dbReference type="InterPro" id="IPR010852">
    <property type="entry name" value="ABATE"/>
</dbReference>
<dbReference type="AlphaFoldDB" id="A0AAU3HWT5"/>
<reference evidence="3" key="1">
    <citation type="submission" date="2022-10" db="EMBL/GenBank/DDBJ databases">
        <title>The complete genomes of actinobacterial strains from the NBC collection.</title>
        <authorList>
            <person name="Joergensen T.S."/>
            <person name="Alvarez Arevalo M."/>
            <person name="Sterndorff E.B."/>
            <person name="Faurdal D."/>
            <person name="Vuksanovic O."/>
            <person name="Mourched A.-S."/>
            <person name="Charusanti P."/>
            <person name="Shaw S."/>
            <person name="Blin K."/>
            <person name="Weber T."/>
        </authorList>
    </citation>
    <scope>NUCLEOTIDE SEQUENCE</scope>
    <source>
        <strain evidence="3">NBC_01393</strain>
    </source>
</reference>
<accession>A0AAU3HWT5</accession>
<evidence type="ECO:0000256" key="1">
    <source>
        <dbReference type="SAM" id="MobiDB-lite"/>
    </source>
</evidence>
<sequence length="219" mass="22345">MNDRASAPGGLALVQALVNTLDIESGADSLDTSEGLARFGLAADEAAGARELRESLRAVCLAHAGHPAHRKVTPLGELLARAPLVVTLDEDGGAARLVPAVGGTSASPAPGPAAPAPLAHRVAAAIAESLIEGTWPRLKACEAPTCHWVYFDRSPAGRGRWCSMAVCGARAKMRRYRARRPEAAVDPAGGGAGSRTQSGGLRSPHSEVVQNATGAGPAD</sequence>
<dbReference type="Pfam" id="PF11706">
    <property type="entry name" value="zf-CGNR"/>
    <property type="match status" value="1"/>
</dbReference>
<organism evidence="3">
    <name type="scientific">Streptomyces sp. NBC_01393</name>
    <dbReference type="NCBI Taxonomy" id="2903851"/>
    <lineage>
        <taxon>Bacteria</taxon>
        <taxon>Bacillati</taxon>
        <taxon>Actinomycetota</taxon>
        <taxon>Actinomycetes</taxon>
        <taxon>Kitasatosporales</taxon>
        <taxon>Streptomycetaceae</taxon>
        <taxon>Streptomyces</taxon>
    </lineage>
</organism>
<dbReference type="EMBL" id="CP109546">
    <property type="protein sequence ID" value="WTZ09895.1"/>
    <property type="molecule type" value="Genomic_DNA"/>
</dbReference>
<dbReference type="Gene3D" id="1.10.3300.10">
    <property type="entry name" value="Jann2411-like domain"/>
    <property type="match status" value="1"/>
</dbReference>
<dbReference type="SUPFAM" id="SSF160904">
    <property type="entry name" value="Jann2411-like"/>
    <property type="match status" value="1"/>
</dbReference>
<name>A0AAU3HWT5_9ACTN</name>
<dbReference type="Pfam" id="PF07336">
    <property type="entry name" value="ABATE"/>
    <property type="match status" value="1"/>
</dbReference>
<dbReference type="PANTHER" id="PTHR35525">
    <property type="entry name" value="BLL6575 PROTEIN"/>
    <property type="match status" value="1"/>
</dbReference>
<dbReference type="InterPro" id="IPR021005">
    <property type="entry name" value="Znf_CGNR"/>
</dbReference>
<dbReference type="PANTHER" id="PTHR35525:SF3">
    <property type="entry name" value="BLL6575 PROTEIN"/>
    <property type="match status" value="1"/>
</dbReference>
<gene>
    <name evidence="3" type="ORF">OG699_19005</name>
</gene>
<feature type="domain" description="Zinc finger CGNR" evidence="2">
    <location>
        <begin position="137"/>
        <end position="180"/>
    </location>
</feature>
<proteinExistence type="predicted"/>
<evidence type="ECO:0000313" key="3">
    <source>
        <dbReference type="EMBL" id="WTZ09895.1"/>
    </source>
</evidence>